<dbReference type="SUPFAM" id="SSF48150">
    <property type="entry name" value="DNA-glycosylase"/>
    <property type="match status" value="1"/>
</dbReference>
<dbReference type="InterPro" id="IPR005019">
    <property type="entry name" value="Adenine_glyco"/>
</dbReference>
<dbReference type="GO" id="GO:0006284">
    <property type="term" value="P:base-excision repair"/>
    <property type="evidence" value="ECO:0007669"/>
    <property type="project" value="InterPro"/>
</dbReference>
<reference evidence="1" key="1">
    <citation type="submission" date="2020-05" db="EMBL/GenBank/DDBJ databases">
        <authorList>
            <person name="Chiriac C."/>
            <person name="Salcher M."/>
            <person name="Ghai R."/>
            <person name="Kavagutti S V."/>
        </authorList>
    </citation>
    <scope>NUCLEOTIDE SEQUENCE</scope>
</reference>
<accession>A0A6J6CWF6</accession>
<dbReference type="AlphaFoldDB" id="A0A6J6CWF6"/>
<dbReference type="PANTHER" id="PTHR30037:SF4">
    <property type="entry name" value="DNA-3-METHYLADENINE GLYCOSYLASE I"/>
    <property type="match status" value="1"/>
</dbReference>
<name>A0A6J6CWF6_9ZZZZ</name>
<dbReference type="GO" id="GO:0008725">
    <property type="term" value="F:DNA-3-methyladenine glycosylase activity"/>
    <property type="evidence" value="ECO:0007669"/>
    <property type="project" value="InterPro"/>
</dbReference>
<dbReference type="Pfam" id="PF03352">
    <property type="entry name" value="Adenine_glyco"/>
    <property type="match status" value="1"/>
</dbReference>
<sequence length="193" mass="22223">MSDLITKYPDGLKRCRWPKQDQIYIDYHDTEWGVKLVGENELFEQLALEAFQAGLSWITILKRREGFRKAFHNFNIRKVAKMTEQDIERLMQDESIIRNRAKINATVRNARLILELGKPISPLIWAHAPKRTTTPATSFEFKATTAESEALSKTLRGLGFSFVGPTTMYAMMQSIGMVNDHAPGCFRRNELRD</sequence>
<organism evidence="1">
    <name type="scientific">freshwater metagenome</name>
    <dbReference type="NCBI Taxonomy" id="449393"/>
    <lineage>
        <taxon>unclassified sequences</taxon>
        <taxon>metagenomes</taxon>
        <taxon>ecological metagenomes</taxon>
    </lineage>
</organism>
<evidence type="ECO:0000313" key="1">
    <source>
        <dbReference type="EMBL" id="CAB4555832.1"/>
    </source>
</evidence>
<gene>
    <name evidence="1" type="ORF">UFOPK1581_00466</name>
</gene>
<protein>
    <submittedName>
        <fullName evidence="1">Unannotated protein</fullName>
    </submittedName>
</protein>
<proteinExistence type="predicted"/>
<dbReference type="EMBL" id="CAEZTB010000061">
    <property type="protein sequence ID" value="CAB4555832.1"/>
    <property type="molecule type" value="Genomic_DNA"/>
</dbReference>
<dbReference type="PANTHER" id="PTHR30037">
    <property type="entry name" value="DNA-3-METHYLADENINE GLYCOSYLASE 1"/>
    <property type="match status" value="1"/>
</dbReference>
<dbReference type="InterPro" id="IPR052891">
    <property type="entry name" value="DNA-3mA_glycosylase"/>
</dbReference>
<dbReference type="Gene3D" id="1.10.340.30">
    <property type="entry name" value="Hypothetical protein, domain 2"/>
    <property type="match status" value="1"/>
</dbReference>
<dbReference type="InterPro" id="IPR011257">
    <property type="entry name" value="DNA_glycosylase"/>
</dbReference>